<evidence type="ECO:0000313" key="1">
    <source>
        <dbReference type="RefSeq" id="XP_016487417.1"/>
    </source>
</evidence>
<dbReference type="CDD" id="cd09272">
    <property type="entry name" value="RNase_HI_RT_Ty1"/>
    <property type="match status" value="1"/>
</dbReference>
<protein>
    <submittedName>
        <fullName evidence="1">Uncharacterized protein</fullName>
    </submittedName>
</protein>
<organism evidence="1">
    <name type="scientific">Nicotiana tabacum</name>
    <name type="common">Common tobacco</name>
    <dbReference type="NCBI Taxonomy" id="4097"/>
    <lineage>
        <taxon>Eukaryota</taxon>
        <taxon>Viridiplantae</taxon>
        <taxon>Streptophyta</taxon>
        <taxon>Embryophyta</taxon>
        <taxon>Tracheophyta</taxon>
        <taxon>Spermatophyta</taxon>
        <taxon>Magnoliopsida</taxon>
        <taxon>eudicotyledons</taxon>
        <taxon>Gunneridae</taxon>
        <taxon>Pentapetalae</taxon>
        <taxon>asterids</taxon>
        <taxon>lamiids</taxon>
        <taxon>Solanales</taxon>
        <taxon>Solanaceae</taxon>
        <taxon>Nicotianoideae</taxon>
        <taxon>Nicotianeae</taxon>
        <taxon>Nicotiana</taxon>
    </lineage>
</organism>
<dbReference type="PaxDb" id="4097-A0A1S4BEY5"/>
<dbReference type="RefSeq" id="XP_016487417.1">
    <property type="nucleotide sequence ID" value="XM_016631931.1"/>
</dbReference>
<accession>A0A1S4BEY5</accession>
<sequence>MAMSKAAIEVTWLSRLVADFVLRIARNPVFHEQIKYIELDCHFIKGKLGDGLISLGHVSSDAQVVDVLKKALLGPVYHFHLCKLGVLSPSNLKRVVRLGLVDVG</sequence>
<dbReference type="OrthoDB" id="1306323at2759"/>
<gene>
    <name evidence="1" type="primary">LOC107807520</name>
</gene>
<dbReference type="KEGG" id="nta:107807520"/>
<dbReference type="AlphaFoldDB" id="A0A1S4BEY5"/>
<reference evidence="1" key="1">
    <citation type="submission" date="2025-08" db="UniProtKB">
        <authorList>
            <consortium name="RefSeq"/>
        </authorList>
    </citation>
    <scope>IDENTIFICATION</scope>
</reference>
<name>A0A1S4BEY5_TOBAC</name>
<dbReference type="OMA" id="DHVFHER"/>
<proteinExistence type="predicted"/>